<dbReference type="EMBL" id="HBFC01009157">
    <property type="protein sequence ID" value="CAD8702620.1"/>
    <property type="molecule type" value="Transcribed_RNA"/>
</dbReference>
<accession>A0A7S0SCL9</accession>
<reference evidence="1" key="1">
    <citation type="submission" date="2021-01" db="EMBL/GenBank/DDBJ databases">
        <authorList>
            <person name="Corre E."/>
            <person name="Pelletier E."/>
            <person name="Niang G."/>
            <person name="Scheremetjew M."/>
            <person name="Finn R."/>
            <person name="Kale V."/>
            <person name="Holt S."/>
            <person name="Cochrane G."/>
            <person name="Meng A."/>
            <person name="Brown T."/>
            <person name="Cohen L."/>
        </authorList>
    </citation>
    <scope>NUCLEOTIDE SEQUENCE</scope>
    <source>
        <strain evidence="1">SL-175</strain>
    </source>
</reference>
<protein>
    <submittedName>
        <fullName evidence="1">Uncharacterized protein</fullName>
    </submittedName>
</protein>
<name>A0A7S0SCL9_9CHLO</name>
<organism evidence="1">
    <name type="scientific">Mantoniella antarctica</name>
    <dbReference type="NCBI Taxonomy" id="81844"/>
    <lineage>
        <taxon>Eukaryota</taxon>
        <taxon>Viridiplantae</taxon>
        <taxon>Chlorophyta</taxon>
        <taxon>Mamiellophyceae</taxon>
        <taxon>Mamiellales</taxon>
        <taxon>Mamiellaceae</taxon>
        <taxon>Mantoniella</taxon>
    </lineage>
</organism>
<sequence length="314" mass="33685">MAPTASRAGLMRSAAHGLNGGAESTRSYGINSPCCSRFERKILSLAHALVGTVICASAGILPKYWNPFLGHIGPASVMFILAELERFPGPNTIVTQGWTAILGGLGYIAYDLFFSGCGLNLHCHSLKEQQHIALNALLIVVGSDMVIQRSRFSASLIGFGFALFVGMHQQPNSLGYIIHRACGASLLVYGIARLCSRFDVCSKALYYASYLFFYGQNGFLMTFDKRIDDTAYVLYVLALATVMQTLTELIDYACVEGLPRAWAGGASLGGSTTPGSPSKGVGSGEGHAAGMEYEMIRLTDDFDGLAWQSMTRGD</sequence>
<dbReference type="AlphaFoldDB" id="A0A7S0SCL9"/>
<proteinExistence type="predicted"/>
<gene>
    <name evidence="1" type="ORF">MANT1106_LOCUS5302</name>
</gene>
<evidence type="ECO:0000313" key="1">
    <source>
        <dbReference type="EMBL" id="CAD8702620.1"/>
    </source>
</evidence>